<reference evidence="1 2" key="1">
    <citation type="submission" date="2022-06" db="EMBL/GenBank/DDBJ databases">
        <title>Genomic Encyclopedia of Archaeal and Bacterial Type Strains, Phase II (KMG-II): from individual species to whole genera.</title>
        <authorList>
            <person name="Goeker M."/>
        </authorList>
    </citation>
    <scope>NUCLEOTIDE SEQUENCE [LARGE SCALE GENOMIC DNA]</scope>
    <source>
        <strain evidence="1 2">DSM 44255</strain>
    </source>
</reference>
<proteinExistence type="predicted"/>
<gene>
    <name evidence="1" type="ORF">LV75_002317</name>
</gene>
<evidence type="ECO:0000313" key="2">
    <source>
        <dbReference type="Proteomes" id="UP001205185"/>
    </source>
</evidence>
<organism evidence="1 2">
    <name type="scientific">Actinokineospora diospyrosa</name>
    <dbReference type="NCBI Taxonomy" id="103728"/>
    <lineage>
        <taxon>Bacteria</taxon>
        <taxon>Bacillati</taxon>
        <taxon>Actinomycetota</taxon>
        <taxon>Actinomycetes</taxon>
        <taxon>Pseudonocardiales</taxon>
        <taxon>Pseudonocardiaceae</taxon>
        <taxon>Actinokineospora</taxon>
    </lineage>
</organism>
<accession>A0ABT1IB13</accession>
<sequence length="108" mass="11458">MASGPPPGTGWGLRPRRACVKGGAVGESGVGARWALSGGVLGMSTETFVLPVLTYTVPEAARDALRVQRGWGECGLELGRRWELNVQWGFWVAWSWDGVGAGGSRARC</sequence>
<comment type="caution">
    <text evidence="1">The sequence shown here is derived from an EMBL/GenBank/DDBJ whole genome shotgun (WGS) entry which is preliminary data.</text>
</comment>
<name>A0ABT1IB13_9PSEU</name>
<dbReference type="EMBL" id="JAMTCO010000005">
    <property type="protein sequence ID" value="MCP2269828.1"/>
    <property type="molecule type" value="Genomic_DNA"/>
</dbReference>
<dbReference type="Proteomes" id="UP001205185">
    <property type="component" value="Unassembled WGS sequence"/>
</dbReference>
<protein>
    <submittedName>
        <fullName evidence="1">Uncharacterized protein</fullName>
    </submittedName>
</protein>
<keyword evidence="2" id="KW-1185">Reference proteome</keyword>
<evidence type="ECO:0000313" key="1">
    <source>
        <dbReference type="EMBL" id="MCP2269828.1"/>
    </source>
</evidence>